<comment type="similarity">
    <text evidence="1">Belongs to the ATP-dependent DNA ligase family.</text>
</comment>
<protein>
    <submittedName>
        <fullName evidence="7">DNA ligase I, ATP-dependent Dnl1</fullName>
    </submittedName>
</protein>
<dbReference type="PANTHER" id="PTHR45674:SF4">
    <property type="entry name" value="DNA LIGASE 1"/>
    <property type="match status" value="1"/>
</dbReference>
<dbReference type="Pfam" id="PF04679">
    <property type="entry name" value="DNA_ligase_A_C"/>
    <property type="match status" value="1"/>
</dbReference>
<reference evidence="7" key="2">
    <citation type="journal article" date="2014" name="ISME J.">
        <title>Microbial stratification in low pH oxic and suboxic macroscopic growths along an acid mine drainage.</title>
        <authorList>
            <person name="Mendez-Garcia C."/>
            <person name="Mesa V."/>
            <person name="Sprenger R.R."/>
            <person name="Richter M."/>
            <person name="Diez M.S."/>
            <person name="Solano J."/>
            <person name="Bargiela R."/>
            <person name="Golyshina O.V."/>
            <person name="Manteca A."/>
            <person name="Ramos J.L."/>
            <person name="Gallego J.R."/>
            <person name="Llorente I."/>
            <person name="Martins Dos Santos V.A."/>
            <person name="Jensen O.N."/>
            <person name="Pelaez A.I."/>
            <person name="Sanchez J."/>
            <person name="Ferrer M."/>
        </authorList>
    </citation>
    <scope>NUCLEOTIDE SEQUENCE</scope>
</reference>
<dbReference type="GO" id="GO:0003910">
    <property type="term" value="F:DNA ligase (ATP) activity"/>
    <property type="evidence" value="ECO:0007669"/>
    <property type="project" value="InterPro"/>
</dbReference>
<proteinExistence type="inferred from homology"/>
<evidence type="ECO:0000259" key="6">
    <source>
        <dbReference type="PROSITE" id="PS50160"/>
    </source>
</evidence>
<dbReference type="InterPro" id="IPR012309">
    <property type="entry name" value="DNA_ligase_ATP-dep_C"/>
</dbReference>
<reference evidence="7" key="1">
    <citation type="submission" date="2013-08" db="EMBL/GenBank/DDBJ databases">
        <authorList>
            <person name="Mendez C."/>
            <person name="Richter M."/>
            <person name="Ferrer M."/>
            <person name="Sanchez J."/>
        </authorList>
    </citation>
    <scope>NUCLEOTIDE SEQUENCE</scope>
</reference>
<evidence type="ECO:0000313" key="7">
    <source>
        <dbReference type="EMBL" id="EQD68984.1"/>
    </source>
</evidence>
<dbReference type="InterPro" id="IPR012340">
    <property type="entry name" value="NA-bd_OB-fold"/>
</dbReference>
<organism evidence="7">
    <name type="scientific">mine drainage metagenome</name>
    <dbReference type="NCBI Taxonomy" id="410659"/>
    <lineage>
        <taxon>unclassified sequences</taxon>
        <taxon>metagenomes</taxon>
        <taxon>ecological metagenomes</taxon>
    </lineage>
</organism>
<keyword evidence="3" id="KW-0235">DNA replication</keyword>
<dbReference type="SUPFAM" id="SSF50249">
    <property type="entry name" value="Nucleic acid-binding proteins"/>
    <property type="match status" value="1"/>
</dbReference>
<feature type="domain" description="ATP-dependent DNA ligase family profile" evidence="6">
    <location>
        <begin position="20"/>
        <end position="155"/>
    </location>
</feature>
<evidence type="ECO:0000256" key="1">
    <source>
        <dbReference type="ARBA" id="ARBA00007572"/>
    </source>
</evidence>
<sequence length="274" mass="31478">EIYPFQEISKRRGRKNDLVKKSEEIPITLFLFDILYLNGNDLSRKTNKERRILLEKTILETDKIKLAKRIVSGDIVELNNFFDSSIAEGCEGIVAKNIGDASFYRAGARGWLWIKYKRDYKSEINDSFDLVVIGAFWGHGRRAKTYGALLLANYNREKEVFETFCKLGTGFTDDVLFSLPRIFSDSVCDEKPSNVDSKLTPDVWIYPEKIMEVKGAEITISPVHTCALGVIVKGLGLALRFPRFTGRWREDKKPENCTDENEILEMYKIQKKNV</sequence>
<dbReference type="InterPro" id="IPR012310">
    <property type="entry name" value="DNA_ligase_ATP-dep_cent"/>
</dbReference>
<dbReference type="PROSITE" id="PS50160">
    <property type="entry name" value="DNA_LIGASE_A3"/>
    <property type="match status" value="1"/>
</dbReference>
<dbReference type="NCBIfam" id="TIGR00574">
    <property type="entry name" value="dnl1"/>
    <property type="match status" value="1"/>
</dbReference>
<evidence type="ECO:0000256" key="4">
    <source>
        <dbReference type="ARBA" id="ARBA00022741"/>
    </source>
</evidence>
<feature type="non-terminal residue" evidence="7">
    <location>
        <position position="1"/>
    </location>
</feature>
<dbReference type="FunFam" id="2.40.50.140:FF:000062">
    <property type="entry name" value="DNA ligase"/>
    <property type="match status" value="1"/>
</dbReference>
<dbReference type="GO" id="GO:0005524">
    <property type="term" value="F:ATP binding"/>
    <property type="evidence" value="ECO:0007669"/>
    <property type="project" value="UniProtKB-KW"/>
</dbReference>
<dbReference type="Gene3D" id="2.40.50.140">
    <property type="entry name" value="Nucleic acid-binding proteins"/>
    <property type="match status" value="1"/>
</dbReference>
<keyword evidence="2 7" id="KW-0436">Ligase</keyword>
<dbReference type="PANTHER" id="PTHR45674">
    <property type="entry name" value="DNA LIGASE 1/3 FAMILY MEMBER"/>
    <property type="match status" value="1"/>
</dbReference>
<dbReference type="InterPro" id="IPR000977">
    <property type="entry name" value="DNA_ligase_ATP-dep"/>
</dbReference>
<dbReference type="CDD" id="cd07969">
    <property type="entry name" value="OBF_DNA_ligase_I"/>
    <property type="match status" value="1"/>
</dbReference>
<dbReference type="GO" id="GO:0071897">
    <property type="term" value="P:DNA biosynthetic process"/>
    <property type="evidence" value="ECO:0007669"/>
    <property type="project" value="InterPro"/>
</dbReference>
<dbReference type="SUPFAM" id="SSF56091">
    <property type="entry name" value="DNA ligase/mRNA capping enzyme, catalytic domain"/>
    <property type="match status" value="1"/>
</dbReference>
<comment type="caution">
    <text evidence="7">The sequence shown here is derived from an EMBL/GenBank/DDBJ whole genome shotgun (WGS) entry which is preliminary data.</text>
</comment>
<evidence type="ECO:0000256" key="3">
    <source>
        <dbReference type="ARBA" id="ARBA00022705"/>
    </source>
</evidence>
<dbReference type="Pfam" id="PF01068">
    <property type="entry name" value="DNA_ligase_A_M"/>
    <property type="match status" value="1"/>
</dbReference>
<gene>
    <name evidence="7" type="ORF">B1A_07075</name>
</gene>
<dbReference type="AlphaFoldDB" id="T1CLK1"/>
<keyword evidence="4" id="KW-0547">Nucleotide-binding</keyword>
<dbReference type="Gene3D" id="3.30.470.30">
    <property type="entry name" value="DNA ligase/mRNA capping enzyme"/>
    <property type="match status" value="1"/>
</dbReference>
<dbReference type="GO" id="GO:0006273">
    <property type="term" value="P:lagging strand elongation"/>
    <property type="evidence" value="ECO:0007669"/>
    <property type="project" value="TreeGrafter"/>
</dbReference>
<accession>T1CLK1</accession>
<dbReference type="GO" id="GO:0006310">
    <property type="term" value="P:DNA recombination"/>
    <property type="evidence" value="ECO:0007669"/>
    <property type="project" value="InterPro"/>
</dbReference>
<dbReference type="InterPro" id="IPR050191">
    <property type="entry name" value="ATP-dep_DNA_ligase"/>
</dbReference>
<evidence type="ECO:0000256" key="5">
    <source>
        <dbReference type="ARBA" id="ARBA00022840"/>
    </source>
</evidence>
<dbReference type="EMBL" id="AUZX01005114">
    <property type="protein sequence ID" value="EQD68984.1"/>
    <property type="molecule type" value="Genomic_DNA"/>
</dbReference>
<evidence type="ECO:0000256" key="2">
    <source>
        <dbReference type="ARBA" id="ARBA00022598"/>
    </source>
</evidence>
<name>T1CLK1_9ZZZZ</name>
<dbReference type="GO" id="GO:0006281">
    <property type="term" value="P:DNA repair"/>
    <property type="evidence" value="ECO:0007669"/>
    <property type="project" value="InterPro"/>
</dbReference>
<keyword evidence="5" id="KW-0067">ATP-binding</keyword>